<organism evidence="1 2">
    <name type="scientific">Helianthus annuus</name>
    <name type="common">Common sunflower</name>
    <dbReference type="NCBI Taxonomy" id="4232"/>
    <lineage>
        <taxon>Eukaryota</taxon>
        <taxon>Viridiplantae</taxon>
        <taxon>Streptophyta</taxon>
        <taxon>Embryophyta</taxon>
        <taxon>Tracheophyta</taxon>
        <taxon>Spermatophyta</taxon>
        <taxon>Magnoliopsida</taxon>
        <taxon>eudicotyledons</taxon>
        <taxon>Gunneridae</taxon>
        <taxon>Pentapetalae</taxon>
        <taxon>asterids</taxon>
        <taxon>campanulids</taxon>
        <taxon>Asterales</taxon>
        <taxon>Asteraceae</taxon>
        <taxon>Asteroideae</taxon>
        <taxon>Heliantheae alliance</taxon>
        <taxon>Heliantheae</taxon>
        <taxon>Helianthus</taxon>
    </lineage>
</organism>
<reference evidence="1" key="1">
    <citation type="journal article" date="2017" name="Nature">
        <title>The sunflower genome provides insights into oil metabolism, flowering and Asterid evolution.</title>
        <authorList>
            <person name="Badouin H."/>
            <person name="Gouzy J."/>
            <person name="Grassa C.J."/>
            <person name="Murat F."/>
            <person name="Staton S.E."/>
            <person name="Cottret L."/>
            <person name="Lelandais-Briere C."/>
            <person name="Owens G.L."/>
            <person name="Carrere S."/>
            <person name="Mayjonade B."/>
            <person name="Legrand L."/>
            <person name="Gill N."/>
            <person name="Kane N.C."/>
            <person name="Bowers J.E."/>
            <person name="Hubner S."/>
            <person name="Bellec A."/>
            <person name="Berard A."/>
            <person name="Berges H."/>
            <person name="Blanchet N."/>
            <person name="Boniface M.C."/>
            <person name="Brunel D."/>
            <person name="Catrice O."/>
            <person name="Chaidir N."/>
            <person name="Claudel C."/>
            <person name="Donnadieu C."/>
            <person name="Faraut T."/>
            <person name="Fievet G."/>
            <person name="Helmstetter N."/>
            <person name="King M."/>
            <person name="Knapp S.J."/>
            <person name="Lai Z."/>
            <person name="Le Paslier M.C."/>
            <person name="Lippi Y."/>
            <person name="Lorenzon L."/>
            <person name="Mandel J.R."/>
            <person name="Marage G."/>
            <person name="Marchand G."/>
            <person name="Marquand E."/>
            <person name="Bret-Mestries E."/>
            <person name="Morien E."/>
            <person name="Nambeesan S."/>
            <person name="Nguyen T."/>
            <person name="Pegot-Espagnet P."/>
            <person name="Pouilly N."/>
            <person name="Raftis F."/>
            <person name="Sallet E."/>
            <person name="Schiex T."/>
            <person name="Thomas J."/>
            <person name="Vandecasteele C."/>
            <person name="Vares D."/>
            <person name="Vear F."/>
            <person name="Vautrin S."/>
            <person name="Crespi M."/>
            <person name="Mangin B."/>
            <person name="Burke J.M."/>
            <person name="Salse J."/>
            <person name="Munos S."/>
            <person name="Vincourt P."/>
            <person name="Rieseberg L.H."/>
            <person name="Langlade N.B."/>
        </authorList>
    </citation>
    <scope>NUCLEOTIDE SEQUENCE</scope>
    <source>
        <tissue evidence="1">Leaves</tissue>
    </source>
</reference>
<keyword evidence="2" id="KW-1185">Reference proteome</keyword>
<proteinExistence type="predicted"/>
<dbReference type="EMBL" id="MNCJ02000331">
    <property type="protein sequence ID" value="KAF5760264.1"/>
    <property type="molecule type" value="Genomic_DNA"/>
</dbReference>
<dbReference type="AlphaFoldDB" id="A0A9K3DT87"/>
<sequence>MIQSGGRLAGDARAVVTFPTQSQLTDMLMIRSDGDVDDSEPLKRAAEMSMIQSGGRKRRRCHDSRICRGFDIQFPFFKWI</sequence>
<evidence type="ECO:0000313" key="2">
    <source>
        <dbReference type="Proteomes" id="UP000215914"/>
    </source>
</evidence>
<comment type="caution">
    <text evidence="1">The sequence shown here is derived from an EMBL/GenBank/DDBJ whole genome shotgun (WGS) entry which is preliminary data.</text>
</comment>
<dbReference type="Proteomes" id="UP000215914">
    <property type="component" value="Unassembled WGS sequence"/>
</dbReference>
<name>A0A9K3DT87_HELAN</name>
<gene>
    <name evidence="1" type="ORF">HanXRQr2_Chr16g0751401</name>
</gene>
<reference evidence="1" key="2">
    <citation type="submission" date="2020-06" db="EMBL/GenBank/DDBJ databases">
        <title>Helianthus annuus Genome sequencing and assembly Release 2.</title>
        <authorList>
            <person name="Gouzy J."/>
            <person name="Langlade N."/>
            <person name="Munos S."/>
        </authorList>
    </citation>
    <scope>NUCLEOTIDE SEQUENCE</scope>
    <source>
        <tissue evidence="1">Leaves</tissue>
    </source>
</reference>
<evidence type="ECO:0000313" key="1">
    <source>
        <dbReference type="EMBL" id="KAF5760264.1"/>
    </source>
</evidence>
<dbReference type="Gramene" id="mRNA:HanXRQr2_Chr16g0751401">
    <property type="protein sequence ID" value="CDS:HanXRQr2_Chr16g0751401.1"/>
    <property type="gene ID" value="HanXRQr2_Chr16g0751401"/>
</dbReference>
<protein>
    <submittedName>
        <fullName evidence="1">Uncharacterized protein</fullName>
    </submittedName>
</protein>
<accession>A0A9K3DT87</accession>